<evidence type="ECO:0000256" key="1">
    <source>
        <dbReference type="ARBA" id="ARBA00001400"/>
    </source>
</evidence>
<keyword evidence="9" id="KW-0408">Iron</keyword>
<comment type="catalytic activity">
    <reaction evidence="1">
        <text>Hydrolyzes single-stranded DNA or mismatched double-stranded DNA and polynucleotides, releasing free uracil.</text>
        <dbReference type="EC" id="3.2.2.27"/>
    </reaction>
</comment>
<dbReference type="SUPFAM" id="SSF52141">
    <property type="entry name" value="Uracil-DNA glycosylase-like"/>
    <property type="match status" value="1"/>
</dbReference>
<evidence type="ECO:0000313" key="13">
    <source>
        <dbReference type="EMBL" id="GBR73649.1"/>
    </source>
</evidence>
<keyword evidence="11" id="KW-0234">DNA repair</keyword>
<comment type="similarity">
    <text evidence="2">Belongs to the uracil-DNA glycosylase (UDG) superfamily. Type 4 (UDGa) family.</text>
</comment>
<dbReference type="InterPro" id="IPR005273">
    <property type="entry name" value="Ura-DNA_glyco_family4"/>
</dbReference>
<dbReference type="InterPro" id="IPR005122">
    <property type="entry name" value="Uracil-DNA_glycosylase-like"/>
</dbReference>
<dbReference type="SMART" id="SM00987">
    <property type="entry name" value="UreE_C"/>
    <property type="match status" value="1"/>
</dbReference>
<dbReference type="CDD" id="cd10030">
    <property type="entry name" value="UDG-F4_TTUDGA_SPO1dp_like"/>
    <property type="match status" value="1"/>
</dbReference>
<evidence type="ECO:0000256" key="8">
    <source>
        <dbReference type="ARBA" id="ARBA00022801"/>
    </source>
</evidence>
<accession>A0A388TCV7</accession>
<comment type="caution">
    <text evidence="13">The sequence shown here is derived from an EMBL/GenBank/DDBJ whole genome shotgun (WGS) entry which is preliminary data.</text>
</comment>
<evidence type="ECO:0000256" key="4">
    <source>
        <dbReference type="ARBA" id="ARBA00019403"/>
    </source>
</evidence>
<dbReference type="InterPro" id="IPR051536">
    <property type="entry name" value="UDG_Type-4/5"/>
</dbReference>
<keyword evidence="7" id="KW-0227">DNA damage</keyword>
<proteinExistence type="inferred from homology"/>
<dbReference type="EC" id="3.2.2.27" evidence="3"/>
<dbReference type="AlphaFoldDB" id="A0A388TCV7"/>
<evidence type="ECO:0000256" key="6">
    <source>
        <dbReference type="ARBA" id="ARBA00022723"/>
    </source>
</evidence>
<sequence length="197" mass="21825">MSEYEELRAECLKCTACGLAETRKQVVFGVGPAPCDLMLIGEAPGADEDEQGIPFVGRAGQLLTKMLAAVGISRDTDAYIANICKCRPPENRNPEREEANACMHWLKDQIRLIQPKIIVLVGAVAMKNMLGEDMPGITKSRGKWVTCEGVDAMIIFHPSYLLRNASSEVGSPKWQTWQDLKAVKSALEYKRLEKTDQ</sequence>
<dbReference type="SMART" id="SM00986">
    <property type="entry name" value="UDG"/>
    <property type="match status" value="1"/>
</dbReference>
<dbReference type="GO" id="GO:0051539">
    <property type="term" value="F:4 iron, 4 sulfur cluster binding"/>
    <property type="evidence" value="ECO:0007669"/>
    <property type="project" value="UniProtKB-KW"/>
</dbReference>
<evidence type="ECO:0000256" key="2">
    <source>
        <dbReference type="ARBA" id="ARBA00006521"/>
    </source>
</evidence>
<dbReference type="GO" id="GO:0006281">
    <property type="term" value="P:DNA repair"/>
    <property type="evidence" value="ECO:0007669"/>
    <property type="project" value="UniProtKB-KW"/>
</dbReference>
<evidence type="ECO:0000256" key="5">
    <source>
        <dbReference type="ARBA" id="ARBA00022485"/>
    </source>
</evidence>
<dbReference type="GO" id="GO:0046872">
    <property type="term" value="F:metal ion binding"/>
    <property type="evidence" value="ECO:0007669"/>
    <property type="project" value="UniProtKB-KW"/>
</dbReference>
<dbReference type="EMBL" id="BGZN01000016">
    <property type="protein sequence ID" value="GBR73649.1"/>
    <property type="molecule type" value="Genomic_DNA"/>
</dbReference>
<evidence type="ECO:0000259" key="12">
    <source>
        <dbReference type="SMART" id="SM00986"/>
    </source>
</evidence>
<dbReference type="PANTHER" id="PTHR33693">
    <property type="entry name" value="TYPE-5 URACIL-DNA GLYCOSYLASE"/>
    <property type="match status" value="1"/>
</dbReference>
<reference evidence="13 14" key="1">
    <citation type="journal article" date="2019" name="ISME J.">
        <title>Genome analyses of uncultured TG2/ZB3 bacteria in 'Margulisbacteria' specifically attached to ectosymbiotic spirochetes of protists in the termite gut.</title>
        <authorList>
            <person name="Utami Y.D."/>
            <person name="Kuwahara H."/>
            <person name="Igai K."/>
            <person name="Murakami T."/>
            <person name="Sugaya K."/>
            <person name="Morikawa T."/>
            <person name="Nagura Y."/>
            <person name="Yuki M."/>
            <person name="Deevong P."/>
            <person name="Inoue T."/>
            <person name="Kihara K."/>
            <person name="Lo N."/>
            <person name="Yamada A."/>
            <person name="Ohkuma M."/>
            <person name="Hongoh Y."/>
        </authorList>
    </citation>
    <scope>NUCLEOTIDE SEQUENCE [LARGE SCALE GENOMIC DNA]</scope>
    <source>
        <strain evidence="13">NkOx7-01</strain>
    </source>
</reference>
<feature type="domain" description="Uracil-DNA glycosylase-like" evidence="12">
    <location>
        <begin position="28"/>
        <end position="181"/>
    </location>
</feature>
<dbReference type="Gene3D" id="3.40.470.10">
    <property type="entry name" value="Uracil-DNA glycosylase-like domain"/>
    <property type="match status" value="1"/>
</dbReference>
<keyword evidence="10" id="KW-0411">Iron-sulfur</keyword>
<protein>
    <recommendedName>
        <fullName evidence="4">Type-4 uracil-DNA glycosylase</fullName>
        <ecNumber evidence="3">3.2.2.27</ecNumber>
    </recommendedName>
</protein>
<dbReference type="NCBIfam" id="TIGR00758">
    <property type="entry name" value="UDG_fam4"/>
    <property type="match status" value="1"/>
</dbReference>
<evidence type="ECO:0000256" key="9">
    <source>
        <dbReference type="ARBA" id="ARBA00023004"/>
    </source>
</evidence>
<organism evidence="13 14">
    <name type="scientific">Termititenax aidoneus</name>
    <dbReference type="NCBI Taxonomy" id="2218524"/>
    <lineage>
        <taxon>Bacteria</taxon>
        <taxon>Bacillati</taxon>
        <taxon>Candidatus Margulisiibacteriota</taxon>
        <taxon>Candidatus Termititenacia</taxon>
        <taxon>Candidatus Termititenacales</taxon>
        <taxon>Candidatus Termititenacaceae</taxon>
        <taxon>Candidatus Termititenax</taxon>
    </lineage>
</organism>
<dbReference type="Proteomes" id="UP000269352">
    <property type="component" value="Unassembled WGS sequence"/>
</dbReference>
<keyword evidence="5" id="KW-0004">4Fe-4S</keyword>
<dbReference type="PANTHER" id="PTHR33693:SF1">
    <property type="entry name" value="TYPE-4 URACIL-DNA GLYCOSYLASE"/>
    <property type="match status" value="1"/>
</dbReference>
<keyword evidence="6" id="KW-0479">Metal-binding</keyword>
<dbReference type="Pfam" id="PF03167">
    <property type="entry name" value="UDG"/>
    <property type="match status" value="1"/>
</dbReference>
<evidence type="ECO:0000256" key="7">
    <source>
        <dbReference type="ARBA" id="ARBA00022763"/>
    </source>
</evidence>
<evidence type="ECO:0000256" key="10">
    <source>
        <dbReference type="ARBA" id="ARBA00023014"/>
    </source>
</evidence>
<keyword evidence="14" id="KW-1185">Reference proteome</keyword>
<keyword evidence="8" id="KW-0378">Hydrolase</keyword>
<name>A0A388TCV7_TERA1</name>
<evidence type="ECO:0000313" key="14">
    <source>
        <dbReference type="Proteomes" id="UP000269352"/>
    </source>
</evidence>
<gene>
    <name evidence="13" type="primary">ung</name>
    <name evidence="13" type="ORF">NO1_0985</name>
</gene>
<dbReference type="InterPro" id="IPR036895">
    <property type="entry name" value="Uracil-DNA_glycosylase-like_sf"/>
</dbReference>
<evidence type="ECO:0000256" key="11">
    <source>
        <dbReference type="ARBA" id="ARBA00023204"/>
    </source>
</evidence>
<dbReference type="GO" id="GO:0004844">
    <property type="term" value="F:uracil DNA N-glycosylase activity"/>
    <property type="evidence" value="ECO:0007669"/>
    <property type="project" value="UniProtKB-EC"/>
</dbReference>
<evidence type="ECO:0000256" key="3">
    <source>
        <dbReference type="ARBA" id="ARBA00012030"/>
    </source>
</evidence>